<feature type="transmembrane region" description="Helical" evidence="1">
    <location>
        <begin position="45"/>
        <end position="66"/>
    </location>
</feature>
<evidence type="ECO:0000313" key="3">
    <source>
        <dbReference type="EMBL" id="QLY37021.1"/>
    </source>
</evidence>
<proteinExistence type="predicted"/>
<dbReference type="EMBL" id="JABXRI010000001">
    <property type="protein sequence ID" value="MBA8063683.1"/>
    <property type="molecule type" value="Genomic_DNA"/>
</dbReference>
<evidence type="ECO:0000313" key="2">
    <source>
        <dbReference type="EMBL" id="MBA8063683.1"/>
    </source>
</evidence>
<protein>
    <recommendedName>
        <fullName evidence="6">DUF4282 domain-containing protein</fullName>
    </recommendedName>
</protein>
<feature type="transmembrane region" description="Helical" evidence="1">
    <location>
        <begin position="20"/>
        <end position="38"/>
    </location>
</feature>
<keyword evidence="1" id="KW-0472">Membrane</keyword>
<name>A0A7W3D633_CITFR</name>
<evidence type="ECO:0000313" key="5">
    <source>
        <dbReference type="Proteomes" id="UP000591803"/>
    </source>
</evidence>
<evidence type="ECO:0000256" key="1">
    <source>
        <dbReference type="SAM" id="Phobius"/>
    </source>
</evidence>
<accession>A0A7W3D633</accession>
<dbReference type="AlphaFoldDB" id="A0A7W3D633"/>
<dbReference type="Proteomes" id="UP000512043">
    <property type="component" value="Chromosome"/>
</dbReference>
<reference evidence="3" key="2">
    <citation type="journal article" date="2021" name="Microb. Genom.">
        <title>A genomic epidemiological study shows that prevalence of antimicrobial resistance in Enterobacterales is associated with the livestock host, as well as antimicrobial usage.</title>
        <authorList>
            <person name="AbuOun M."/>
            <person name="Jones H."/>
            <person name="Stubberfield E."/>
            <person name="Gilson D."/>
            <person name="Shaw L.P."/>
            <person name="Hubbard A.T.M."/>
            <person name="Chau K.K."/>
            <person name="Sebra R."/>
            <person name="Peto T.E.A."/>
            <person name="Crook D.W."/>
            <person name="Read D.S."/>
            <person name="Gweon H.S."/>
            <person name="Walker A.S."/>
            <person name="Stoesser N."/>
            <person name="Smith R.P."/>
            <person name="Anjum M.F."/>
            <person name="On Behalf Of The Rehab Consortium."/>
        </authorList>
    </citation>
    <scope>NUCLEOTIDE SEQUENCE</scope>
    <source>
        <strain evidence="3">RHBSTW-00334</strain>
    </source>
</reference>
<organism evidence="2 5">
    <name type="scientific">Citrobacter freundii</name>
    <dbReference type="NCBI Taxonomy" id="546"/>
    <lineage>
        <taxon>Bacteria</taxon>
        <taxon>Pseudomonadati</taxon>
        <taxon>Pseudomonadota</taxon>
        <taxon>Gammaproteobacteria</taxon>
        <taxon>Enterobacterales</taxon>
        <taxon>Enterobacteriaceae</taxon>
        <taxon>Citrobacter</taxon>
        <taxon>Citrobacter freundii complex</taxon>
    </lineage>
</organism>
<evidence type="ECO:0000313" key="4">
    <source>
        <dbReference type="Proteomes" id="UP000512043"/>
    </source>
</evidence>
<keyword evidence="1" id="KW-0812">Transmembrane</keyword>
<evidence type="ECO:0008006" key="6">
    <source>
        <dbReference type="Google" id="ProtNLM"/>
    </source>
</evidence>
<dbReference type="Proteomes" id="UP000591803">
    <property type="component" value="Unassembled WGS sequence"/>
</dbReference>
<gene>
    <name evidence="2" type="ORF">HV077_15020</name>
    <name evidence="3" type="ORF">HV164_11020</name>
</gene>
<dbReference type="RefSeq" id="WP_117342769.1">
    <property type="nucleotide sequence ID" value="NZ_CP055466.1"/>
</dbReference>
<reference evidence="4 5" key="1">
    <citation type="submission" date="2020-06" db="EMBL/GenBank/DDBJ databases">
        <title>REHAB project genomes.</title>
        <authorList>
            <person name="Shaw L.P."/>
        </authorList>
    </citation>
    <scope>NUCLEOTIDE SEQUENCE [LARGE SCALE GENOMIC DNA]</scope>
    <source>
        <strain evidence="2 5">RHBSTW-00116</strain>
        <strain evidence="4">RHBSTW-00334</strain>
    </source>
</reference>
<sequence length="84" mass="9529">MAFKEFATFGTLITPKILVAVYWVLTIIYIIAAVIFAFNGNFSACGLSILVLVITRISFELIMISFKNNEFLFRICNALEKDKQ</sequence>
<dbReference type="EMBL" id="CP056597">
    <property type="protein sequence ID" value="QLY37021.1"/>
    <property type="molecule type" value="Genomic_DNA"/>
</dbReference>
<keyword evidence="1" id="KW-1133">Transmembrane helix</keyword>